<dbReference type="InterPro" id="IPR003961">
    <property type="entry name" value="FN3_dom"/>
</dbReference>
<evidence type="ECO:0000256" key="2">
    <source>
        <dbReference type="ARBA" id="ARBA00010749"/>
    </source>
</evidence>
<dbReference type="SUPFAM" id="SSF50044">
    <property type="entry name" value="SH3-domain"/>
    <property type="match status" value="3"/>
</dbReference>
<feature type="compositionally biased region" description="Polar residues" evidence="8">
    <location>
        <begin position="268"/>
        <end position="285"/>
    </location>
</feature>
<keyword evidence="5" id="KW-0677">Repeat</keyword>
<feature type="region of interest" description="Disordered" evidence="8">
    <location>
        <begin position="1700"/>
        <end position="1719"/>
    </location>
</feature>
<feature type="coiled-coil region" evidence="7">
    <location>
        <begin position="445"/>
        <end position="595"/>
    </location>
</feature>
<feature type="compositionally biased region" description="Basic and acidic residues" evidence="8">
    <location>
        <begin position="1563"/>
        <end position="1580"/>
    </location>
</feature>
<name>A0ABP0GU69_CLALP</name>
<dbReference type="Pfam" id="PF25523">
    <property type="entry name" value="Ig_RIMBP2"/>
    <property type="match status" value="1"/>
</dbReference>
<dbReference type="Proteomes" id="UP001642483">
    <property type="component" value="Unassembled WGS sequence"/>
</dbReference>
<evidence type="ECO:0000256" key="1">
    <source>
        <dbReference type="ARBA" id="ARBA00004496"/>
    </source>
</evidence>
<dbReference type="PROSITE" id="PS50002">
    <property type="entry name" value="SH3"/>
    <property type="match status" value="3"/>
</dbReference>
<feature type="compositionally biased region" description="Polar residues" evidence="8">
    <location>
        <begin position="1513"/>
        <end position="1527"/>
    </location>
</feature>
<dbReference type="CDD" id="cd12013">
    <property type="entry name" value="SH3_RIM-BP_3"/>
    <property type="match status" value="1"/>
</dbReference>
<dbReference type="Pfam" id="PF25566">
    <property type="entry name" value="RIMB1_N"/>
    <property type="match status" value="1"/>
</dbReference>
<feature type="compositionally biased region" description="Acidic residues" evidence="8">
    <location>
        <begin position="827"/>
        <end position="837"/>
    </location>
</feature>
<dbReference type="InterPro" id="IPR040325">
    <property type="entry name" value="RIMBP1/2/3"/>
</dbReference>
<feature type="region of interest" description="Disordered" evidence="8">
    <location>
        <begin position="1484"/>
        <end position="1588"/>
    </location>
</feature>
<evidence type="ECO:0000256" key="6">
    <source>
        <dbReference type="PROSITE-ProRule" id="PRU00192"/>
    </source>
</evidence>
<keyword evidence="3 6" id="KW-0728">SH3 domain</keyword>
<comment type="similarity">
    <text evidence="2">Belongs to the RIMBP family.</text>
</comment>
<dbReference type="PANTHER" id="PTHR14234:SF19">
    <property type="entry name" value="RIM-BINDING PROTEIN, ISOFORM F"/>
    <property type="match status" value="1"/>
</dbReference>
<dbReference type="InterPro" id="IPR036116">
    <property type="entry name" value="FN3_sf"/>
</dbReference>
<accession>A0ABP0GU69</accession>
<comment type="caution">
    <text evidence="10">The sequence shown here is derived from an EMBL/GenBank/DDBJ whole genome shotgun (WGS) entry which is preliminary data.</text>
</comment>
<feature type="compositionally biased region" description="Basic residues" evidence="8">
    <location>
        <begin position="1854"/>
        <end position="1866"/>
    </location>
</feature>
<dbReference type="Gene3D" id="2.30.30.40">
    <property type="entry name" value="SH3 Domains"/>
    <property type="match status" value="3"/>
</dbReference>
<feature type="coiled-coil region" evidence="7">
    <location>
        <begin position="14"/>
        <end position="68"/>
    </location>
</feature>
<evidence type="ECO:0000256" key="8">
    <source>
        <dbReference type="SAM" id="MobiDB-lite"/>
    </source>
</evidence>
<feature type="region of interest" description="Disordered" evidence="8">
    <location>
        <begin position="811"/>
        <end position="838"/>
    </location>
</feature>
<evidence type="ECO:0000256" key="3">
    <source>
        <dbReference type="ARBA" id="ARBA00022443"/>
    </source>
</evidence>
<dbReference type="SMART" id="SM00060">
    <property type="entry name" value="FN3"/>
    <property type="match status" value="2"/>
</dbReference>
<feature type="compositionally biased region" description="Low complexity" evidence="8">
    <location>
        <begin position="1497"/>
        <end position="1512"/>
    </location>
</feature>
<feature type="domain" description="SH3" evidence="9">
    <location>
        <begin position="1720"/>
        <end position="1787"/>
    </location>
</feature>
<proteinExistence type="inferred from homology"/>
<feature type="region of interest" description="Disordered" evidence="8">
    <location>
        <begin position="1341"/>
        <end position="1373"/>
    </location>
</feature>
<dbReference type="Pfam" id="PF07653">
    <property type="entry name" value="SH3_2"/>
    <property type="match status" value="3"/>
</dbReference>
<dbReference type="CDD" id="cd12014">
    <property type="entry name" value="SH3_RIM-BP_1"/>
    <property type="match status" value="1"/>
</dbReference>
<feature type="region of interest" description="Disordered" evidence="8">
    <location>
        <begin position="1388"/>
        <end position="1455"/>
    </location>
</feature>
<feature type="region of interest" description="Disordered" evidence="8">
    <location>
        <begin position="131"/>
        <end position="201"/>
    </location>
</feature>
<dbReference type="InterPro" id="IPR057950">
    <property type="entry name" value="RIMB1/RIM3A-C-like_N"/>
</dbReference>
<feature type="compositionally biased region" description="Polar residues" evidence="8">
    <location>
        <begin position="1405"/>
        <end position="1419"/>
    </location>
</feature>
<dbReference type="SMART" id="SM00326">
    <property type="entry name" value="SH3"/>
    <property type="match status" value="3"/>
</dbReference>
<feature type="compositionally biased region" description="Basic and acidic residues" evidence="8">
    <location>
        <begin position="131"/>
        <end position="141"/>
    </location>
</feature>
<feature type="compositionally biased region" description="Low complexity" evidence="8">
    <location>
        <begin position="234"/>
        <end position="260"/>
    </location>
</feature>
<evidence type="ECO:0000259" key="9">
    <source>
        <dbReference type="PROSITE" id="PS50002"/>
    </source>
</evidence>
<evidence type="ECO:0000313" key="10">
    <source>
        <dbReference type="EMBL" id="CAK8694623.1"/>
    </source>
</evidence>
<feature type="compositionally biased region" description="Polar residues" evidence="8">
    <location>
        <begin position="320"/>
        <end position="334"/>
    </location>
</feature>
<dbReference type="Gene3D" id="2.60.40.10">
    <property type="entry name" value="Immunoglobulins"/>
    <property type="match status" value="2"/>
</dbReference>
<protein>
    <recommendedName>
        <fullName evidence="9">SH3 domain-containing protein</fullName>
    </recommendedName>
</protein>
<organism evidence="10 11">
    <name type="scientific">Clavelina lepadiformis</name>
    <name type="common">Light-bulb sea squirt</name>
    <name type="synonym">Ascidia lepadiformis</name>
    <dbReference type="NCBI Taxonomy" id="159417"/>
    <lineage>
        <taxon>Eukaryota</taxon>
        <taxon>Metazoa</taxon>
        <taxon>Chordata</taxon>
        <taxon>Tunicata</taxon>
        <taxon>Ascidiacea</taxon>
        <taxon>Aplousobranchia</taxon>
        <taxon>Clavelinidae</taxon>
        <taxon>Clavelina</taxon>
    </lineage>
</organism>
<dbReference type="InterPro" id="IPR036028">
    <property type="entry name" value="SH3-like_dom_sf"/>
</dbReference>
<feature type="compositionally biased region" description="Basic residues" evidence="8">
    <location>
        <begin position="1529"/>
        <end position="1542"/>
    </location>
</feature>
<feature type="domain" description="SH3" evidence="9">
    <location>
        <begin position="857"/>
        <end position="924"/>
    </location>
</feature>
<feature type="region of interest" description="Disordered" evidence="8">
    <location>
        <begin position="68"/>
        <end position="95"/>
    </location>
</feature>
<keyword evidence="11" id="KW-1185">Reference proteome</keyword>
<evidence type="ECO:0000313" key="11">
    <source>
        <dbReference type="Proteomes" id="UP001642483"/>
    </source>
</evidence>
<dbReference type="EMBL" id="CAWYQH010000141">
    <property type="protein sequence ID" value="CAK8694623.1"/>
    <property type="molecule type" value="Genomic_DNA"/>
</dbReference>
<feature type="compositionally biased region" description="Basic and acidic residues" evidence="8">
    <location>
        <begin position="184"/>
        <end position="194"/>
    </location>
</feature>
<feature type="compositionally biased region" description="Polar residues" evidence="8">
    <location>
        <begin position="975"/>
        <end position="1003"/>
    </location>
</feature>
<dbReference type="InterPro" id="IPR013783">
    <property type="entry name" value="Ig-like_fold"/>
</dbReference>
<evidence type="ECO:0000256" key="4">
    <source>
        <dbReference type="ARBA" id="ARBA00022490"/>
    </source>
</evidence>
<dbReference type="CDD" id="cd00063">
    <property type="entry name" value="FN3"/>
    <property type="match status" value="1"/>
</dbReference>
<feature type="compositionally biased region" description="Basic residues" evidence="8">
    <location>
        <begin position="305"/>
        <end position="319"/>
    </location>
</feature>
<evidence type="ECO:0000256" key="5">
    <source>
        <dbReference type="ARBA" id="ARBA00022737"/>
    </source>
</evidence>
<feature type="region of interest" description="Disordered" evidence="8">
    <location>
        <begin position="1813"/>
        <end position="1877"/>
    </location>
</feature>
<gene>
    <name evidence="10" type="ORF">CVLEPA_LOCUS27979</name>
</gene>
<dbReference type="InterPro" id="IPR035755">
    <property type="entry name" value="RIM-BP_SH3_3"/>
</dbReference>
<feature type="region of interest" description="Disordered" evidence="8">
    <location>
        <begin position="944"/>
        <end position="1003"/>
    </location>
</feature>
<feature type="compositionally biased region" description="Polar residues" evidence="8">
    <location>
        <begin position="78"/>
        <end position="90"/>
    </location>
</feature>
<feature type="domain" description="SH3" evidence="9">
    <location>
        <begin position="1601"/>
        <end position="1670"/>
    </location>
</feature>
<keyword evidence="4" id="KW-0963">Cytoplasm</keyword>
<feature type="compositionally biased region" description="Basic and acidic residues" evidence="8">
    <location>
        <begin position="1822"/>
        <end position="1832"/>
    </location>
</feature>
<dbReference type="PANTHER" id="PTHR14234">
    <property type="entry name" value="RIM BINDING PROTEIN-RELATED"/>
    <property type="match status" value="1"/>
</dbReference>
<feature type="compositionally biased region" description="Polar residues" evidence="8">
    <location>
        <begin position="1438"/>
        <end position="1449"/>
    </location>
</feature>
<feature type="compositionally biased region" description="Polar residues" evidence="8">
    <location>
        <begin position="749"/>
        <end position="794"/>
    </location>
</feature>
<feature type="coiled-coil region" evidence="7">
    <location>
        <begin position="345"/>
        <end position="415"/>
    </location>
</feature>
<dbReference type="InterPro" id="IPR057884">
    <property type="entry name" value="FN3_RIM-BP1/2/3"/>
</dbReference>
<evidence type="ECO:0000256" key="7">
    <source>
        <dbReference type="SAM" id="Coils"/>
    </source>
</evidence>
<comment type="subcellular location">
    <subcellularLocation>
        <location evidence="1">Cytoplasm</location>
    </subcellularLocation>
</comment>
<feature type="region of interest" description="Disordered" evidence="8">
    <location>
        <begin position="733"/>
        <end position="794"/>
    </location>
</feature>
<sequence>MDDSNGNVSNEEKVGRLQQMSEEMKLHIAQLKAELGSAGIGQHGMQDLEKEFRNKAVASALIKKLESERQSPRLNFGSAVSTEASTQSNPGKGLAKQKVVVEPLHKVLEDSNAHLSLDNPPRKVNNKIAENVKESFHKTDGITDVETSAESQIFPTNKIPSISPNLEQTSEQNSTEPVAMQQPDRADNEIHLSMDDPGNQRINREQIQNLDLTQPDLSNETNLPACNVAETQKEQSTSSESSRSLSGRSKSKIPSSTSRPTKSKSPHNDSSAPNDTPSSPRSSVEPNEDSVPVRYLQMSSNSSKIFKKPRTSQRFRNHRSSSTPSTSRQADNHSVTVDLKRLSKYSTLEAQLSDLQAQCEFLAEENIRARKEQRAKAEEKINLLKKKNGELANLARRLEEKARSLQEQNVKKTQDFASVTRDLQQQKRTHQRHRARWEAEQARSLAEYNDHLISSRKQLDDLKKALKQARREKIGQHNDKCSEDEPDIIRQNQKELLQLQKLAAAASAKVVVRSLSTPVTARQKILEESNRTLRRQVTSLENNLQEVEGKLTRIEVLEEQLLSEKEEKLNLQNSIEQLKASTATLKSELQESKVETSDISLQLTDLKHTHAQLQEEYSTVHEQLAVAIQERDKAVQQCVENAGNISEMETTIKELYTNNEAYQNLQVAHKEVVETHHSEMSNLTNSHQRIVSDYQEALMILQAKVTQLEQQCYSQDETNKTLKKQLSALMEMSKANSEAETNLDKQSDNKNTNTVNGVVQKSLKSVGNPSAFATNNDSTKNANAHSKLHQQNLSSRRPYVPPIATKHLGSNEVLSGRQRVEHSRETDDTEAEDFEEEISPHSAANLIVLNDTKTTTSALKVYIAKYTYNPFEGPNMRPELELPLTAGDYVYVHGNMDGDGFYQGELMNGRRGLVPSNFLEVIDDSPNDLPPSYDAIVDGGMMVDDYGNSKRRRSSSRDGSVHSGPKHRSVDSELNHSMCSNTSLASNLHNRSGDHQLTSSSDIRSPGILPYPRKLRIDKKLSHSLIIGWVAPQLGEDDLVEEYHVIVDGQLSTIVSGSKSKAVVENIYHDKKLYQVNVCAVTEYGRSDPCHCVINHGAKGSDLQISGLCMEHVTTTSARVAWKPVNSNFVHSISIGELEDEGKRRLTYFQRQIIVPSPMYQHTITGLKANTLYEMVLKTRSTKHDIETTSAPLRFSTLVIGPPDPPLSVSVEEDAISSEFLTVTWLPVTIHERGSSNDVIVSSYSVFVNSVNFASVEPSTSDQCRISMQSLSEHVRKVVDNDASYKHQKNNSSSSLSSNSFFSNTLPSIKITVKTIGENGQMSDDSAPHHLHKNMVAHLLKMSNSKEKRPASPGSSVKRKKEEESNAAMSGGFKSELKSLVPAIEITQHSSSDDELSKFLRSRKSSAPNTPSTVHQTRNTNKKSDVSSLRQSRETTFSDKSGSGDSYGQNAPPAELRSKSDCILNNAKFSGSDVNLLNNSAPAQHLPLKSHSDDESASSGGQTSSSTTGSLSRKQYVSGRSSWTQARAHNAHPRGSRKRGSLRNRIIAQDKRSNSSHSVYSDATDKDCAGKTYEQNDTRHHTAGNRSRRESMLELENVDDSRVSLYVALFNYEPSSMSPNIESFEEELTFQEGQFLKIYGDKDSDGFYLGETHHGNRGYVPCNMISLVEVDDYSMLEDLFRRGRIESDPFSDNVVSTNISEQLSDHDEPQNPSPPDKYDQQPLLYVALYDYDPKESSPNIDAEIELSFSRGDFIKVYGSMDEDGFFRGELDEHFGLVPSNFLEEVTNEQADDLKRLMKSTGVVMHKVSATTMTDTSITASPKTDESPLRRSAAEPSSVASTSSSTSSKTDSSKKKGVFSKGKKLFKKLGSNEPKNKR</sequence>
<dbReference type="InterPro" id="IPR001452">
    <property type="entry name" value="SH3_domain"/>
</dbReference>
<feature type="compositionally biased region" description="Polar residues" evidence="8">
    <location>
        <begin position="145"/>
        <end position="176"/>
    </location>
</feature>
<keyword evidence="7" id="KW-0175">Coiled coil</keyword>
<feature type="region of interest" description="Disordered" evidence="8">
    <location>
        <begin position="229"/>
        <end position="334"/>
    </location>
</feature>
<dbReference type="SUPFAM" id="SSF49265">
    <property type="entry name" value="Fibronectin type III"/>
    <property type="match status" value="2"/>
</dbReference>
<feature type="compositionally biased region" description="Low complexity" evidence="8">
    <location>
        <begin position="1833"/>
        <end position="1849"/>
    </location>
</feature>
<reference evidence="10 11" key="1">
    <citation type="submission" date="2024-02" db="EMBL/GenBank/DDBJ databases">
        <authorList>
            <person name="Daric V."/>
            <person name="Darras S."/>
        </authorList>
    </citation>
    <scope>NUCLEOTIDE SEQUENCE [LARGE SCALE GENOMIC DNA]</scope>
</reference>